<dbReference type="EC" id="3.2.1.14" evidence="3"/>
<dbReference type="InterPro" id="IPR011583">
    <property type="entry name" value="Chitinase_II/V-like_cat"/>
</dbReference>
<dbReference type="SMART" id="SM00270">
    <property type="entry name" value="ChtBD1"/>
    <property type="match status" value="2"/>
</dbReference>
<dbReference type="SMART" id="SM00636">
    <property type="entry name" value="Glyco_18"/>
    <property type="match status" value="1"/>
</dbReference>
<comment type="caution">
    <text evidence="15">The sequence shown here is derived from an EMBL/GenBank/DDBJ whole genome shotgun (WGS) entry which is preliminary data.</text>
</comment>
<comment type="subcellular location">
    <subcellularLocation>
        <location evidence="2">Secreted</location>
    </subcellularLocation>
</comment>
<keyword evidence="5 11" id="KW-0147">Chitin-binding</keyword>
<dbReference type="Pfam" id="PF00704">
    <property type="entry name" value="Glyco_hydro_18"/>
    <property type="match status" value="1"/>
</dbReference>
<evidence type="ECO:0000313" key="15">
    <source>
        <dbReference type="EMBL" id="KAJ6437875.1"/>
    </source>
</evidence>
<evidence type="ECO:0000256" key="12">
    <source>
        <dbReference type="RuleBase" id="RU000489"/>
    </source>
</evidence>
<dbReference type="Pfam" id="PF00187">
    <property type="entry name" value="Chitin_bind_1"/>
    <property type="match status" value="1"/>
</dbReference>
<dbReference type="EMBL" id="JAQHRD010000010">
    <property type="protein sequence ID" value="KAJ6437875.1"/>
    <property type="molecule type" value="Genomic_DNA"/>
</dbReference>
<evidence type="ECO:0000256" key="11">
    <source>
        <dbReference type="PROSITE-ProRule" id="PRU00261"/>
    </source>
</evidence>
<evidence type="ECO:0000256" key="2">
    <source>
        <dbReference type="ARBA" id="ARBA00004613"/>
    </source>
</evidence>
<keyword evidence="11" id="KW-1015">Disulfide bond</keyword>
<dbReference type="PROSITE" id="PS00026">
    <property type="entry name" value="CHIT_BIND_I_1"/>
    <property type="match status" value="1"/>
</dbReference>
<feature type="disulfide bond" evidence="11">
    <location>
        <begin position="49"/>
        <end position="61"/>
    </location>
</feature>
<dbReference type="InterPro" id="IPR001579">
    <property type="entry name" value="Glyco_hydro_18_chit_AS"/>
</dbReference>
<evidence type="ECO:0000256" key="4">
    <source>
        <dbReference type="ARBA" id="ARBA00022525"/>
    </source>
</evidence>
<dbReference type="InterPro" id="IPR018371">
    <property type="entry name" value="Chitin-binding_1_CS"/>
</dbReference>
<reference evidence="15" key="1">
    <citation type="submission" date="2023-01" db="EMBL/GenBank/DDBJ databases">
        <title>The growth and conidiation of Purpureocillium lavendulum are regulated by nitrogen source and histone H3K14 acetylation.</title>
        <authorList>
            <person name="Tang P."/>
            <person name="Han J."/>
            <person name="Zhang C."/>
            <person name="Tang P."/>
            <person name="Qi F."/>
            <person name="Zhang K."/>
            <person name="Liang L."/>
        </authorList>
    </citation>
    <scope>NUCLEOTIDE SEQUENCE</scope>
    <source>
        <strain evidence="15">YMF1.00683</strain>
    </source>
</reference>
<dbReference type="AlphaFoldDB" id="A0AB34FF42"/>
<dbReference type="PROSITE" id="PS01095">
    <property type="entry name" value="GH18_1"/>
    <property type="match status" value="1"/>
</dbReference>
<proteinExistence type="predicted"/>
<organism evidence="15 16">
    <name type="scientific">Purpureocillium lavendulum</name>
    <dbReference type="NCBI Taxonomy" id="1247861"/>
    <lineage>
        <taxon>Eukaryota</taxon>
        <taxon>Fungi</taxon>
        <taxon>Dikarya</taxon>
        <taxon>Ascomycota</taxon>
        <taxon>Pezizomycotina</taxon>
        <taxon>Sordariomycetes</taxon>
        <taxon>Hypocreomycetidae</taxon>
        <taxon>Hypocreales</taxon>
        <taxon>Ophiocordycipitaceae</taxon>
        <taxon>Purpureocillium</taxon>
    </lineage>
</organism>
<evidence type="ECO:0000256" key="7">
    <source>
        <dbReference type="ARBA" id="ARBA00023024"/>
    </source>
</evidence>
<keyword evidence="8" id="KW-0119">Carbohydrate metabolism</keyword>
<keyword evidence="9 12" id="KW-0326">Glycosidase</keyword>
<evidence type="ECO:0000256" key="8">
    <source>
        <dbReference type="ARBA" id="ARBA00023277"/>
    </source>
</evidence>
<evidence type="ECO:0000256" key="5">
    <source>
        <dbReference type="ARBA" id="ARBA00022669"/>
    </source>
</evidence>
<comment type="caution">
    <text evidence="11">Lacks conserved residue(s) required for the propagation of feature annotation.</text>
</comment>
<comment type="catalytic activity">
    <reaction evidence="1">
        <text>Random endo-hydrolysis of N-acetyl-beta-D-glucosaminide (1-&gt;4)-beta-linkages in chitin and chitodextrins.</text>
        <dbReference type="EC" id="3.2.1.14"/>
    </reaction>
</comment>
<dbReference type="GO" id="GO:0000272">
    <property type="term" value="P:polysaccharide catabolic process"/>
    <property type="evidence" value="ECO:0007669"/>
    <property type="project" value="UniProtKB-KW"/>
</dbReference>
<name>A0AB34FF42_9HYPO</name>
<evidence type="ECO:0000259" key="13">
    <source>
        <dbReference type="PROSITE" id="PS50941"/>
    </source>
</evidence>
<keyword evidence="7" id="KW-0146">Chitin degradation</keyword>
<dbReference type="InterPro" id="IPR001002">
    <property type="entry name" value="Chitin-bd_1"/>
</dbReference>
<evidence type="ECO:0000256" key="1">
    <source>
        <dbReference type="ARBA" id="ARBA00000822"/>
    </source>
</evidence>
<keyword evidence="4" id="KW-0964">Secreted</keyword>
<feature type="domain" description="Chitin-binding type-1" evidence="13">
    <location>
        <begin position="31"/>
        <end position="80"/>
    </location>
</feature>
<sequence length="741" mass="84664">MKTVIDSKFGFCGLGPDYCGSDICVNNCDRKAECDPGGYGEAFVEKTVCPLNVCCSKYGFCGMTEEFCGKSTLDRPKCTSDKEKGFKRVVGYYEGWSLGRPCNTFYPEQIPRNVYTHINFAFASIDPATFALIPASNADKDLYHRLAALKAKDNQLKIMIAVGGWTFNDPGPTSSTFSDISRSLSAQRSFINSVLSFMQTYNFDGIDLDWEYPGASDRSGRKEDFASFPKFMENLKKSLKDYEVSITLPASYWYLQHFDIKKLAPHVDFFNMMTYDFHGAWDKPNRWVGPYLNSHTNLTEIKDGLDLLWRNHISPDKVVLGLAFYGRGGEISVMLNSEIETIIAQRSVKPTLNKEAAVQVLTFDNNWVTYDDAETFQMKVDFARSQCLGGVMIWALSHDTEDAKYSRAIGRVAPRKYHPFTADSAEDSGYKYNETYISQCRWTNCNENCPSNWIRMLRSDPGAGKQEYMVDGSGCDGYGAQLQEAWTYDQTNCAAYKPVKVSLVVNGNIQSSGYQNDHGIERQMLRLWGDDALLGRLRDAESSDFILNGNYYRVPFNYFEISLQQVFSAAGKASERIMDALGSKTNRDAMTLMIQDMNLKKEKMWTNKEEVIAPKQMENWTYGTKTTAANPAKAIEEIRRVLTTYFWHHERNPLNRIKSSCRTIRQILREAENWHYQRFNVRVHAVDHFDAWFQTHLETMRDAGVQRFQVNYKATGEPRVRWILCHRILSDVDDPLVESVD</sequence>
<dbReference type="PROSITE" id="PS51910">
    <property type="entry name" value="GH18_2"/>
    <property type="match status" value="1"/>
</dbReference>
<keyword evidence="10" id="KW-0624">Polysaccharide degradation</keyword>
<evidence type="ECO:0000259" key="14">
    <source>
        <dbReference type="PROSITE" id="PS51910"/>
    </source>
</evidence>
<accession>A0AB34FF42</accession>
<evidence type="ECO:0000256" key="3">
    <source>
        <dbReference type="ARBA" id="ARBA00012729"/>
    </source>
</evidence>
<dbReference type="Proteomes" id="UP001163105">
    <property type="component" value="Unassembled WGS sequence"/>
</dbReference>
<evidence type="ECO:0000313" key="16">
    <source>
        <dbReference type="Proteomes" id="UP001163105"/>
    </source>
</evidence>
<evidence type="ECO:0000256" key="6">
    <source>
        <dbReference type="ARBA" id="ARBA00022801"/>
    </source>
</evidence>
<dbReference type="PANTHER" id="PTHR11177:SF333">
    <property type="entry name" value="CHITINASE"/>
    <property type="match status" value="1"/>
</dbReference>
<dbReference type="PROSITE" id="PS50941">
    <property type="entry name" value="CHIT_BIND_I_2"/>
    <property type="match status" value="1"/>
</dbReference>
<dbReference type="GO" id="GO:0008061">
    <property type="term" value="F:chitin binding"/>
    <property type="evidence" value="ECO:0007669"/>
    <property type="project" value="UniProtKB-UniRule"/>
</dbReference>
<keyword evidence="16" id="KW-1185">Reference proteome</keyword>
<dbReference type="Gene3D" id="3.20.20.80">
    <property type="entry name" value="Glycosidases"/>
    <property type="match status" value="1"/>
</dbReference>
<dbReference type="InterPro" id="IPR036861">
    <property type="entry name" value="Endochitinase-like_sf"/>
</dbReference>
<dbReference type="SUPFAM" id="SSF51445">
    <property type="entry name" value="(Trans)glycosidases"/>
    <property type="match status" value="1"/>
</dbReference>
<feature type="domain" description="GH18" evidence="14">
    <location>
        <begin position="87"/>
        <end position="416"/>
    </location>
</feature>
<dbReference type="CDD" id="cd00035">
    <property type="entry name" value="ChtBD1"/>
    <property type="match status" value="1"/>
</dbReference>
<evidence type="ECO:0000256" key="10">
    <source>
        <dbReference type="ARBA" id="ARBA00023326"/>
    </source>
</evidence>
<protein>
    <recommendedName>
        <fullName evidence="3">chitinase</fullName>
        <ecNumber evidence="3">3.2.1.14</ecNumber>
    </recommendedName>
</protein>
<dbReference type="GO" id="GO:0006032">
    <property type="term" value="P:chitin catabolic process"/>
    <property type="evidence" value="ECO:0007669"/>
    <property type="project" value="UniProtKB-KW"/>
</dbReference>
<dbReference type="InterPro" id="IPR017853">
    <property type="entry name" value="GH"/>
</dbReference>
<gene>
    <name evidence="15" type="ORF">O9K51_09703</name>
</gene>
<dbReference type="PANTHER" id="PTHR11177">
    <property type="entry name" value="CHITINASE"/>
    <property type="match status" value="1"/>
</dbReference>
<dbReference type="Gene3D" id="3.30.60.10">
    <property type="entry name" value="Endochitinase-like"/>
    <property type="match status" value="1"/>
</dbReference>
<feature type="disulfide bond" evidence="11">
    <location>
        <begin position="54"/>
        <end position="68"/>
    </location>
</feature>
<evidence type="ECO:0000256" key="9">
    <source>
        <dbReference type="ARBA" id="ARBA00023295"/>
    </source>
</evidence>
<dbReference type="InterPro" id="IPR001223">
    <property type="entry name" value="Glyco_hydro18_cat"/>
</dbReference>
<dbReference type="GO" id="GO:0005576">
    <property type="term" value="C:extracellular region"/>
    <property type="evidence" value="ECO:0007669"/>
    <property type="project" value="UniProtKB-SubCell"/>
</dbReference>
<dbReference type="SUPFAM" id="SSF57016">
    <property type="entry name" value="Plant lectins/antimicrobial peptides"/>
    <property type="match status" value="1"/>
</dbReference>
<dbReference type="InterPro" id="IPR050314">
    <property type="entry name" value="Glycosyl_Hydrlase_18"/>
</dbReference>
<dbReference type="GO" id="GO:0008843">
    <property type="term" value="F:endochitinase activity"/>
    <property type="evidence" value="ECO:0007669"/>
    <property type="project" value="UniProtKB-EC"/>
</dbReference>
<keyword evidence="6 12" id="KW-0378">Hydrolase</keyword>